<feature type="compositionally biased region" description="Polar residues" evidence="1">
    <location>
        <begin position="67"/>
        <end position="76"/>
    </location>
</feature>
<comment type="caution">
    <text evidence="2">The sequence shown here is derived from an EMBL/GenBank/DDBJ whole genome shotgun (WGS) entry which is preliminary data.</text>
</comment>
<sequence length="83" mass="9452">MLQGNSVDLIETAQEARVVINVMKAERGDSSVWKEVYERGRQIAAEFDIRPCMPRTTGRQQHRVNAPATNPESYWQSCVPPSY</sequence>
<dbReference type="AlphaFoldDB" id="A0A3M6T4Z3"/>
<feature type="region of interest" description="Disordered" evidence="1">
    <location>
        <begin position="54"/>
        <end position="83"/>
    </location>
</feature>
<organism evidence="2 3">
    <name type="scientific">Pocillopora damicornis</name>
    <name type="common">Cauliflower coral</name>
    <name type="synonym">Millepora damicornis</name>
    <dbReference type="NCBI Taxonomy" id="46731"/>
    <lineage>
        <taxon>Eukaryota</taxon>
        <taxon>Metazoa</taxon>
        <taxon>Cnidaria</taxon>
        <taxon>Anthozoa</taxon>
        <taxon>Hexacorallia</taxon>
        <taxon>Scleractinia</taxon>
        <taxon>Astrocoeniina</taxon>
        <taxon>Pocilloporidae</taxon>
        <taxon>Pocillopora</taxon>
    </lineage>
</organism>
<evidence type="ECO:0000313" key="2">
    <source>
        <dbReference type="EMBL" id="RMX36482.1"/>
    </source>
</evidence>
<gene>
    <name evidence="2" type="ORF">pdam_00010044</name>
</gene>
<accession>A0A3M6T4Z3</accession>
<keyword evidence="3" id="KW-1185">Reference proteome</keyword>
<dbReference type="Proteomes" id="UP000275408">
    <property type="component" value="Unassembled WGS sequence"/>
</dbReference>
<protein>
    <submittedName>
        <fullName evidence="2">Uncharacterized protein</fullName>
    </submittedName>
</protein>
<name>A0A3M6T4Z3_POCDA</name>
<dbReference type="EMBL" id="RCHS01004322">
    <property type="protein sequence ID" value="RMX36482.1"/>
    <property type="molecule type" value="Genomic_DNA"/>
</dbReference>
<reference evidence="2 3" key="1">
    <citation type="journal article" date="2018" name="Sci. Rep.">
        <title>Comparative analysis of the Pocillopora damicornis genome highlights role of immune system in coral evolution.</title>
        <authorList>
            <person name="Cunning R."/>
            <person name="Bay R.A."/>
            <person name="Gillette P."/>
            <person name="Baker A.C."/>
            <person name="Traylor-Knowles N."/>
        </authorList>
    </citation>
    <scope>NUCLEOTIDE SEQUENCE [LARGE SCALE GENOMIC DNA]</scope>
    <source>
        <strain evidence="2">RSMAS</strain>
        <tissue evidence="2">Whole animal</tissue>
    </source>
</reference>
<proteinExistence type="predicted"/>
<evidence type="ECO:0000256" key="1">
    <source>
        <dbReference type="SAM" id="MobiDB-lite"/>
    </source>
</evidence>
<evidence type="ECO:0000313" key="3">
    <source>
        <dbReference type="Proteomes" id="UP000275408"/>
    </source>
</evidence>